<keyword evidence="8" id="KW-0902">Two-component regulatory system</keyword>
<evidence type="ECO:0000256" key="7">
    <source>
        <dbReference type="ARBA" id="ARBA00022840"/>
    </source>
</evidence>
<dbReference type="Pfam" id="PF07730">
    <property type="entry name" value="HisKA_3"/>
    <property type="match status" value="1"/>
</dbReference>
<dbReference type="InterPro" id="IPR003594">
    <property type="entry name" value="HATPase_dom"/>
</dbReference>
<dbReference type="GO" id="GO:0000155">
    <property type="term" value="F:phosphorelay sensor kinase activity"/>
    <property type="evidence" value="ECO:0007669"/>
    <property type="project" value="InterPro"/>
</dbReference>
<dbReference type="EC" id="2.7.13.3" evidence="2"/>
<evidence type="ECO:0000256" key="2">
    <source>
        <dbReference type="ARBA" id="ARBA00012438"/>
    </source>
</evidence>
<proteinExistence type="predicted"/>
<keyword evidence="12" id="KW-1185">Reference proteome</keyword>
<dbReference type="Gene3D" id="1.20.5.1930">
    <property type="match status" value="1"/>
</dbReference>
<dbReference type="InterPro" id="IPR005467">
    <property type="entry name" value="His_kinase_dom"/>
</dbReference>
<dbReference type="Proteomes" id="UP000586095">
    <property type="component" value="Unassembled WGS sequence"/>
</dbReference>
<dbReference type="PROSITE" id="PS50109">
    <property type="entry name" value="HIS_KIN"/>
    <property type="match status" value="1"/>
</dbReference>
<dbReference type="InterPro" id="IPR036890">
    <property type="entry name" value="HATPase_C_sf"/>
</dbReference>
<evidence type="ECO:0000259" key="10">
    <source>
        <dbReference type="PROSITE" id="PS50109"/>
    </source>
</evidence>
<dbReference type="AlphaFoldDB" id="A0A852R9T0"/>
<dbReference type="InterPro" id="IPR050482">
    <property type="entry name" value="Sensor_HK_TwoCompSys"/>
</dbReference>
<evidence type="ECO:0000256" key="5">
    <source>
        <dbReference type="ARBA" id="ARBA00022741"/>
    </source>
</evidence>
<dbReference type="PANTHER" id="PTHR24421:SF10">
    <property type="entry name" value="NITRATE_NITRITE SENSOR PROTEIN NARQ"/>
    <property type="match status" value="1"/>
</dbReference>
<sequence>MRDHPSPAAPTQWARPRPGRADLRGDALLAAALAIGATTTSLLYARTGIYEEKPALWVWILGLALCTLPLAARRIAPIPVALVVGAGFFVCGQFGVPEVLVVNICLFIAIYTVTAWEPRRTLAAWSLIAITAAMMIWLVVSLIIASSSTEDFLGAPRYGIFSAYATFAVIQIITNLLYFGGAIWFGLRAWRAARAATKLAAQGKELDLERQTSAAQAVALDRIAVARELHDVVAHHVSVMGIQAAAARRSLERDPGRAAAALAVVEESAHATVEELRRLVHTLRTPENEDSSSTVGIAQLSLLVEESQGAGVPTTLIVAGDPRPLPMLVDVALYRVVQEALTNVRKHAGRGAEAAVRLRFMDDAVEVEVTDDGIARRLTARGERASGAPAGTGLGLRGMRERVGAVGGAISAERREREGFMVRARVPLADRQVVAA</sequence>
<keyword evidence="9" id="KW-1133">Transmembrane helix</keyword>
<reference evidence="11 12" key="1">
    <citation type="submission" date="2020-07" db="EMBL/GenBank/DDBJ databases">
        <title>Sequencing the genomes of 1000 actinobacteria strains.</title>
        <authorList>
            <person name="Klenk H.-P."/>
        </authorList>
    </citation>
    <scope>NUCLEOTIDE SEQUENCE [LARGE SCALE GENOMIC DNA]</scope>
    <source>
        <strain evidence="11 12">DSM 17380</strain>
    </source>
</reference>
<keyword evidence="5" id="KW-0547">Nucleotide-binding</keyword>
<dbReference type="InterPro" id="IPR011712">
    <property type="entry name" value="Sig_transdc_His_kin_sub3_dim/P"/>
</dbReference>
<name>A0A852R9T0_9MICO</name>
<evidence type="ECO:0000313" key="12">
    <source>
        <dbReference type="Proteomes" id="UP000586095"/>
    </source>
</evidence>
<comment type="catalytic activity">
    <reaction evidence="1">
        <text>ATP + protein L-histidine = ADP + protein N-phospho-L-histidine.</text>
        <dbReference type="EC" id="2.7.13.3"/>
    </reaction>
</comment>
<accession>A0A852R9T0</accession>
<dbReference type="SMART" id="SM00387">
    <property type="entry name" value="HATPase_c"/>
    <property type="match status" value="1"/>
</dbReference>
<keyword evidence="6 11" id="KW-0418">Kinase</keyword>
<dbReference type="CDD" id="cd16917">
    <property type="entry name" value="HATPase_UhpB-NarQ-NarX-like"/>
    <property type="match status" value="1"/>
</dbReference>
<evidence type="ECO:0000256" key="3">
    <source>
        <dbReference type="ARBA" id="ARBA00022553"/>
    </source>
</evidence>
<evidence type="ECO:0000313" key="11">
    <source>
        <dbReference type="EMBL" id="NYD28125.1"/>
    </source>
</evidence>
<evidence type="ECO:0000256" key="1">
    <source>
        <dbReference type="ARBA" id="ARBA00000085"/>
    </source>
</evidence>
<feature type="transmembrane region" description="Helical" evidence="9">
    <location>
        <begin position="122"/>
        <end position="144"/>
    </location>
</feature>
<feature type="transmembrane region" description="Helical" evidence="9">
    <location>
        <begin position="27"/>
        <end position="44"/>
    </location>
</feature>
<dbReference type="GO" id="GO:0046983">
    <property type="term" value="F:protein dimerization activity"/>
    <property type="evidence" value="ECO:0007669"/>
    <property type="project" value="InterPro"/>
</dbReference>
<keyword evidence="9" id="KW-0472">Membrane</keyword>
<keyword evidence="3" id="KW-0597">Phosphoprotein</keyword>
<dbReference type="GO" id="GO:0005524">
    <property type="term" value="F:ATP binding"/>
    <property type="evidence" value="ECO:0007669"/>
    <property type="project" value="UniProtKB-KW"/>
</dbReference>
<dbReference type="PANTHER" id="PTHR24421">
    <property type="entry name" value="NITRATE/NITRITE SENSOR PROTEIN NARX-RELATED"/>
    <property type="match status" value="1"/>
</dbReference>
<dbReference type="Pfam" id="PF23539">
    <property type="entry name" value="DUF7134"/>
    <property type="match status" value="1"/>
</dbReference>
<evidence type="ECO:0000256" key="9">
    <source>
        <dbReference type="SAM" id="Phobius"/>
    </source>
</evidence>
<keyword evidence="4" id="KW-0808">Transferase</keyword>
<evidence type="ECO:0000256" key="4">
    <source>
        <dbReference type="ARBA" id="ARBA00022679"/>
    </source>
</evidence>
<dbReference type="RefSeq" id="WP_185987834.1">
    <property type="nucleotide sequence ID" value="NZ_BAAALZ010000001.1"/>
</dbReference>
<dbReference type="InterPro" id="IPR055558">
    <property type="entry name" value="DUF7134"/>
</dbReference>
<protein>
    <recommendedName>
        <fullName evidence="2">histidine kinase</fullName>
        <ecNumber evidence="2">2.7.13.3</ecNumber>
    </recommendedName>
</protein>
<evidence type="ECO:0000256" key="8">
    <source>
        <dbReference type="ARBA" id="ARBA00023012"/>
    </source>
</evidence>
<dbReference type="Gene3D" id="3.30.565.10">
    <property type="entry name" value="Histidine kinase-like ATPase, C-terminal domain"/>
    <property type="match status" value="1"/>
</dbReference>
<dbReference type="GO" id="GO:0016020">
    <property type="term" value="C:membrane"/>
    <property type="evidence" value="ECO:0007669"/>
    <property type="project" value="InterPro"/>
</dbReference>
<gene>
    <name evidence="11" type="ORF">BJ960_002928</name>
</gene>
<dbReference type="Pfam" id="PF02518">
    <property type="entry name" value="HATPase_c"/>
    <property type="match status" value="1"/>
</dbReference>
<dbReference type="EMBL" id="JACCBD010000001">
    <property type="protein sequence ID" value="NYD28125.1"/>
    <property type="molecule type" value="Genomic_DNA"/>
</dbReference>
<evidence type="ECO:0000256" key="6">
    <source>
        <dbReference type="ARBA" id="ARBA00022777"/>
    </source>
</evidence>
<feature type="transmembrane region" description="Helical" evidence="9">
    <location>
        <begin position="164"/>
        <end position="187"/>
    </location>
</feature>
<feature type="transmembrane region" description="Helical" evidence="9">
    <location>
        <begin position="56"/>
        <end position="76"/>
    </location>
</feature>
<keyword evidence="7" id="KW-0067">ATP-binding</keyword>
<dbReference type="SUPFAM" id="SSF55874">
    <property type="entry name" value="ATPase domain of HSP90 chaperone/DNA topoisomerase II/histidine kinase"/>
    <property type="match status" value="1"/>
</dbReference>
<organism evidence="11 12">
    <name type="scientific">Leucobacter aridicollis</name>
    <dbReference type="NCBI Taxonomy" id="283878"/>
    <lineage>
        <taxon>Bacteria</taxon>
        <taxon>Bacillati</taxon>
        <taxon>Actinomycetota</taxon>
        <taxon>Actinomycetes</taxon>
        <taxon>Micrococcales</taxon>
        <taxon>Microbacteriaceae</taxon>
        <taxon>Leucobacter</taxon>
    </lineage>
</organism>
<feature type="domain" description="Histidine kinase" evidence="10">
    <location>
        <begin position="333"/>
        <end position="430"/>
    </location>
</feature>
<comment type="caution">
    <text evidence="11">The sequence shown here is derived from an EMBL/GenBank/DDBJ whole genome shotgun (WGS) entry which is preliminary data.</text>
</comment>
<keyword evidence="9" id="KW-0812">Transmembrane</keyword>
<feature type="transmembrane region" description="Helical" evidence="9">
    <location>
        <begin position="82"/>
        <end position="110"/>
    </location>
</feature>